<dbReference type="Proteomes" id="UP001142175">
    <property type="component" value="Unassembled WGS sequence"/>
</dbReference>
<dbReference type="EMBL" id="JANSUY010000019">
    <property type="protein sequence ID" value="MCR9016744.1"/>
    <property type="molecule type" value="Genomic_DNA"/>
</dbReference>
<evidence type="ECO:0000313" key="2">
    <source>
        <dbReference type="Proteomes" id="UP001142175"/>
    </source>
</evidence>
<keyword evidence="2" id="KW-1185">Reference proteome</keyword>
<proteinExistence type="predicted"/>
<accession>A0A9X2SZQ8</accession>
<organism evidence="1 2">
    <name type="scientific">Aquiflexum gelatinilyticum</name>
    <dbReference type="NCBI Taxonomy" id="2961943"/>
    <lineage>
        <taxon>Bacteria</taxon>
        <taxon>Pseudomonadati</taxon>
        <taxon>Bacteroidota</taxon>
        <taxon>Cytophagia</taxon>
        <taxon>Cytophagales</taxon>
        <taxon>Cyclobacteriaceae</taxon>
        <taxon>Aquiflexum</taxon>
    </lineage>
</organism>
<protein>
    <submittedName>
        <fullName evidence="1">Transcriptional regulator</fullName>
    </submittedName>
</protein>
<evidence type="ECO:0000313" key="1">
    <source>
        <dbReference type="EMBL" id="MCR9016744.1"/>
    </source>
</evidence>
<gene>
    <name evidence="1" type="ORF">NU887_17040</name>
</gene>
<dbReference type="RefSeq" id="WP_258424592.1">
    <property type="nucleotide sequence ID" value="NZ_JANSUY010000019.1"/>
</dbReference>
<reference evidence="1" key="1">
    <citation type="submission" date="2022-08" db="EMBL/GenBank/DDBJ databases">
        <authorList>
            <person name="Zhang D."/>
        </authorList>
    </citation>
    <scope>NUCLEOTIDE SEQUENCE</scope>
    <source>
        <strain evidence="1">XJ19-11</strain>
    </source>
</reference>
<sequence length="549" mass="64211">MKKHPFILLFSLLLEISAFSQVMFVDRFEIPSNFIEKDFIVVAKQGGLVAFRVQPEKGLNFKSNLQYFLTDFNLNSDNLKEIKVRDGYDLVGYDLEGEFLYILMQKGSVATSERYLIEIDLKSEVAKEVLLENIYSMELQEFFVLNRSAIFMGNADLRPIVQIFDIQENNVITVQGIYFKDTKILQLKKESELGVLDLLVSRRDKYKMKQISLLTFDDNGNKIREVVIEKLEDQDMELVEGMMTPIQNYQQSIIGTFGNRKREAYQGIYLGDINEFGEYKIKYLTLKNFPNFFNYMKEKQKEKKLQELEKSFAKGKTPSIKPVFSAREVVTLDQGYLVYSDHFLATNPRYMQRDGVYANEAYRYSANRLMMDQLGYGLGRYGNSFPGSRYGGTYVWQEEGEYEFVSSYFLFLNRSGEVIWDNSLDLTGNTTNNPGKYGEISFDGEKLHFLYLDDIQIYMSYIKNGEVIFQNKTFEIELINEEERIRETQDGSLSLTHWYSNYFLLTGKQKVRYLNAENKEETKEVFFLTKIKVDGDQYVPEEDEDLEKK</sequence>
<name>A0A9X2SZQ8_9BACT</name>
<dbReference type="AlphaFoldDB" id="A0A9X2SZQ8"/>
<comment type="caution">
    <text evidence="1">The sequence shown here is derived from an EMBL/GenBank/DDBJ whole genome shotgun (WGS) entry which is preliminary data.</text>
</comment>